<dbReference type="Gene3D" id="3.40.50.2300">
    <property type="match status" value="1"/>
</dbReference>
<protein>
    <submittedName>
        <fullName evidence="1">Uncharacterized protein</fullName>
    </submittedName>
</protein>
<dbReference type="Proteomes" id="UP001156870">
    <property type="component" value="Unassembled WGS sequence"/>
</dbReference>
<comment type="caution">
    <text evidence="1">The sequence shown here is derived from an EMBL/GenBank/DDBJ whole genome shotgun (WGS) entry which is preliminary data.</text>
</comment>
<name>A0AA37TBT7_9GAMM</name>
<evidence type="ECO:0000313" key="1">
    <source>
        <dbReference type="EMBL" id="GLS27296.1"/>
    </source>
</evidence>
<dbReference type="EMBL" id="BSPD01000073">
    <property type="protein sequence ID" value="GLS27296.1"/>
    <property type="molecule type" value="Genomic_DNA"/>
</dbReference>
<dbReference type="RefSeq" id="WP_232593817.1">
    <property type="nucleotide sequence ID" value="NZ_BSPD01000073.1"/>
</dbReference>
<keyword evidence="2" id="KW-1185">Reference proteome</keyword>
<organism evidence="1 2">
    <name type="scientific">Marinibactrum halimedae</name>
    <dbReference type="NCBI Taxonomy" id="1444977"/>
    <lineage>
        <taxon>Bacteria</taxon>
        <taxon>Pseudomonadati</taxon>
        <taxon>Pseudomonadota</taxon>
        <taxon>Gammaproteobacteria</taxon>
        <taxon>Cellvibrionales</taxon>
        <taxon>Cellvibrionaceae</taxon>
        <taxon>Marinibactrum</taxon>
    </lineage>
</organism>
<gene>
    <name evidence="1" type="ORF">GCM10007877_30150</name>
</gene>
<accession>A0AA37TBT7</accession>
<sequence length="356" mass="39448">MASPIKEWKWCPAVLALVLTICIPFKVLADSTILQLAQNEDLIVNAGETTPDEYSLDGTVLAFKPRGDAFDEVIKGIKEEVDGELRLVVVDANKSLDVQKIRKQMSQYRPNVVVLLGNRAVQTYTDYQKASGASASHPPAIATAALFVDQMLPKLKNTSAIRYEVPAVTSLVNVRNVVRSPVKTVGVLYRSRLKGVVDSYATYCKREGINLVGIELPNASDNMDKLIAKSLKDLSKRKVDSLLVLNDNVLLTSENVKKSWLPGLKKQKIPVVVGIEALVNTDLKFGSFSFSPDHYGLGSQTASIIWELWDNDWEFEDMDAQEPLSVVKTINTKVLSKNKIKVKENNLSSFDKVIKK</sequence>
<proteinExistence type="predicted"/>
<dbReference type="AlphaFoldDB" id="A0AA37TBT7"/>
<evidence type="ECO:0000313" key="2">
    <source>
        <dbReference type="Proteomes" id="UP001156870"/>
    </source>
</evidence>
<reference evidence="1 2" key="1">
    <citation type="journal article" date="2014" name="Int. J. Syst. Evol. Microbiol.">
        <title>Complete genome sequence of Corynebacterium casei LMG S-19264T (=DSM 44701T), isolated from a smear-ripened cheese.</title>
        <authorList>
            <consortium name="US DOE Joint Genome Institute (JGI-PGF)"/>
            <person name="Walter F."/>
            <person name="Albersmeier A."/>
            <person name="Kalinowski J."/>
            <person name="Ruckert C."/>
        </authorList>
    </citation>
    <scope>NUCLEOTIDE SEQUENCE [LARGE SCALE GENOMIC DNA]</scope>
    <source>
        <strain evidence="1 2">NBRC 110095</strain>
    </source>
</reference>